<evidence type="ECO:0000256" key="1">
    <source>
        <dbReference type="ARBA" id="ARBA00008490"/>
    </source>
</evidence>
<evidence type="ECO:0000313" key="4">
    <source>
        <dbReference type="EMBL" id="RSD31407.1"/>
    </source>
</evidence>
<dbReference type="Pfam" id="PF09829">
    <property type="entry name" value="DUF2057"/>
    <property type="match status" value="1"/>
</dbReference>
<keyword evidence="5" id="KW-1185">Reference proteome</keyword>
<evidence type="ECO:0000313" key="5">
    <source>
        <dbReference type="Proteomes" id="UP000269041"/>
    </source>
</evidence>
<dbReference type="PANTHER" id="PTHR38108:SF1">
    <property type="entry name" value="UPF0319 PROTEIN YCCT"/>
    <property type="match status" value="1"/>
</dbReference>
<accession>A0A427U3V7</accession>
<dbReference type="Proteomes" id="UP000269041">
    <property type="component" value="Unassembled WGS sequence"/>
</dbReference>
<dbReference type="PANTHER" id="PTHR38108">
    <property type="entry name" value="UPF0319 PROTEIN YCCT"/>
    <property type="match status" value="1"/>
</dbReference>
<gene>
    <name evidence="4" type="ORF">EJA03_08935</name>
</gene>
<feature type="signal peptide" evidence="3">
    <location>
        <begin position="1"/>
        <end position="22"/>
    </location>
</feature>
<organism evidence="4 5">
    <name type="scientific">Vibrio pectenicida</name>
    <dbReference type="NCBI Taxonomy" id="62763"/>
    <lineage>
        <taxon>Bacteria</taxon>
        <taxon>Pseudomonadati</taxon>
        <taxon>Pseudomonadota</taxon>
        <taxon>Gammaproteobacteria</taxon>
        <taxon>Vibrionales</taxon>
        <taxon>Vibrionaceae</taxon>
        <taxon>Vibrio</taxon>
    </lineage>
</organism>
<dbReference type="EMBL" id="RSFA01000032">
    <property type="protein sequence ID" value="RSD31407.1"/>
    <property type="molecule type" value="Genomic_DNA"/>
</dbReference>
<feature type="chain" id="PRO_5019145621" evidence="3">
    <location>
        <begin position="23"/>
        <end position="221"/>
    </location>
</feature>
<sequence>MNMIKPLILTVLASVVSYSALAVELDLASGISAPVLNGKKVKDDNLELVAGENQFVFEFAGKLKDGHKREYYSSRPYIVTLDVKDAKTLKVELVSNKLSKIETSVNKKQPIFEFTIDGKRVQDSQQMLPPADGAFPYYNVLLLVENYNKERGLVFDSGKVIELKAELAKLEHGEPVVSGERKTTTIAGVTETESTLQLKLWYLKASGEERKNFKRWMIEQD</sequence>
<comment type="caution">
    <text evidence="4">The sequence shown here is derived from an EMBL/GenBank/DDBJ whole genome shotgun (WGS) entry which is preliminary data.</text>
</comment>
<dbReference type="AlphaFoldDB" id="A0A427U3V7"/>
<proteinExistence type="inferred from homology"/>
<name>A0A427U3V7_9VIBR</name>
<protein>
    <submittedName>
        <fullName evidence="4">DUF2057 domain-containing protein</fullName>
    </submittedName>
</protein>
<keyword evidence="2 3" id="KW-0732">Signal</keyword>
<reference evidence="4 5" key="1">
    <citation type="submission" date="2018-12" db="EMBL/GenBank/DDBJ databases">
        <title>Genomic taxonomy of the Vibrionaceae family.</title>
        <authorList>
            <person name="Gomez-Gil B."/>
            <person name="Enciso-Ibarra K."/>
        </authorList>
    </citation>
    <scope>NUCLEOTIDE SEQUENCE [LARGE SCALE GENOMIC DNA]</scope>
    <source>
        <strain evidence="4 5">CAIM 594</strain>
    </source>
</reference>
<evidence type="ECO:0000256" key="2">
    <source>
        <dbReference type="ARBA" id="ARBA00022729"/>
    </source>
</evidence>
<dbReference type="OrthoDB" id="6214779at2"/>
<evidence type="ECO:0000256" key="3">
    <source>
        <dbReference type="SAM" id="SignalP"/>
    </source>
</evidence>
<dbReference type="InterPro" id="IPR018635">
    <property type="entry name" value="UPF0319"/>
</dbReference>
<comment type="similarity">
    <text evidence="1">Belongs to the UPF0319 family.</text>
</comment>